<dbReference type="InterPro" id="IPR036412">
    <property type="entry name" value="HAD-like_sf"/>
</dbReference>
<dbReference type="AlphaFoldDB" id="A0A3P7RA90"/>
<dbReference type="InterPro" id="IPR023214">
    <property type="entry name" value="HAD_sf"/>
</dbReference>
<dbReference type="SUPFAM" id="SSF56784">
    <property type="entry name" value="HAD-like"/>
    <property type="match status" value="1"/>
</dbReference>
<reference evidence="1 2" key="1">
    <citation type="submission" date="2018-11" db="EMBL/GenBank/DDBJ databases">
        <authorList>
            <consortium name="Pathogen Informatics"/>
        </authorList>
    </citation>
    <scope>NUCLEOTIDE SEQUENCE [LARGE SCALE GENOMIC DNA]</scope>
</reference>
<dbReference type="EMBL" id="UYRV01132736">
    <property type="protein sequence ID" value="VDN37809.1"/>
    <property type="molecule type" value="Genomic_DNA"/>
</dbReference>
<gene>
    <name evidence="1" type="ORF">CGOC_LOCUS13576</name>
</gene>
<accession>A0A3P7RA90</accession>
<proteinExistence type="predicted"/>
<dbReference type="Proteomes" id="UP000271889">
    <property type="component" value="Unassembled WGS sequence"/>
</dbReference>
<dbReference type="Pfam" id="PF13344">
    <property type="entry name" value="Hydrolase_6"/>
    <property type="match status" value="1"/>
</dbReference>
<dbReference type="Gene3D" id="3.40.50.1000">
    <property type="entry name" value="HAD superfamily/HAD-like"/>
    <property type="match status" value="1"/>
</dbReference>
<sequence>MNRSAAGGGTFDGVYQAFHDECNRYAKQKKIKISRKTVRAAKVEVFNETVAKEMTSEGFENLLDEIDVFIFGADGLCWLRDGVITDAANLVNFLIEERKEVFILTNDTTNSQESHEKKLRHHRFNPKLDKVSCRWRNLDLEMKEICREIRFYNMKKYKLGQMQYLPTPHPANGEKA</sequence>
<protein>
    <submittedName>
        <fullName evidence="1">Uncharacterized protein</fullName>
    </submittedName>
</protein>
<organism evidence="1 2">
    <name type="scientific">Cylicostephanus goldi</name>
    <name type="common">Nematode worm</name>
    <dbReference type="NCBI Taxonomy" id="71465"/>
    <lineage>
        <taxon>Eukaryota</taxon>
        <taxon>Metazoa</taxon>
        <taxon>Ecdysozoa</taxon>
        <taxon>Nematoda</taxon>
        <taxon>Chromadorea</taxon>
        <taxon>Rhabditida</taxon>
        <taxon>Rhabditina</taxon>
        <taxon>Rhabditomorpha</taxon>
        <taxon>Strongyloidea</taxon>
        <taxon>Strongylidae</taxon>
        <taxon>Cylicostephanus</taxon>
    </lineage>
</organism>
<evidence type="ECO:0000313" key="2">
    <source>
        <dbReference type="Proteomes" id="UP000271889"/>
    </source>
</evidence>
<dbReference type="OrthoDB" id="413953at2759"/>
<name>A0A3P7RA90_CYLGO</name>
<evidence type="ECO:0000313" key="1">
    <source>
        <dbReference type="EMBL" id="VDN37809.1"/>
    </source>
</evidence>
<keyword evidence="2" id="KW-1185">Reference proteome</keyword>
<dbReference type="InterPro" id="IPR006357">
    <property type="entry name" value="HAD-SF_hydro_IIA"/>
</dbReference>